<evidence type="ECO:0000259" key="9">
    <source>
        <dbReference type="Pfam" id="PF20238"/>
    </source>
</evidence>
<comment type="subcellular location">
    <subcellularLocation>
        <location evidence="1">Cell membrane</location>
        <topology evidence="1">Lipid-anchor</topology>
        <topology evidence="1">GPI-anchor</topology>
    </subcellularLocation>
</comment>
<keyword evidence="6" id="KW-0325">Glycoprotein</keyword>
<evidence type="ECO:0000256" key="4">
    <source>
        <dbReference type="ARBA" id="ARBA00022729"/>
    </source>
</evidence>
<evidence type="ECO:0000256" key="7">
    <source>
        <dbReference type="ARBA" id="ARBA00023288"/>
    </source>
</evidence>
<dbReference type="InterPro" id="IPR046530">
    <property type="entry name" value="BIM1-like_dom"/>
</dbReference>
<dbReference type="Proteomes" id="UP000235786">
    <property type="component" value="Unassembled WGS sequence"/>
</dbReference>
<dbReference type="PANTHER" id="PTHR34992:SF1">
    <property type="entry name" value="COPPER ACQUISITION FACTOR BIM1-LIKE DOMAIN-CONTAINING PROTEIN"/>
    <property type="match status" value="1"/>
</dbReference>
<keyword evidence="11" id="KW-1185">Reference proteome</keyword>
<evidence type="ECO:0000256" key="6">
    <source>
        <dbReference type="ARBA" id="ARBA00023180"/>
    </source>
</evidence>
<evidence type="ECO:0000256" key="3">
    <source>
        <dbReference type="ARBA" id="ARBA00022622"/>
    </source>
</evidence>
<name>A0A2J6R1V3_HYAVF</name>
<keyword evidence="5" id="KW-0472">Membrane</keyword>
<evidence type="ECO:0000256" key="2">
    <source>
        <dbReference type="ARBA" id="ARBA00022475"/>
    </source>
</evidence>
<evidence type="ECO:0000256" key="8">
    <source>
        <dbReference type="SAM" id="MobiDB-lite"/>
    </source>
</evidence>
<feature type="region of interest" description="Disordered" evidence="8">
    <location>
        <begin position="185"/>
        <end position="276"/>
    </location>
</feature>
<dbReference type="PANTHER" id="PTHR34992">
    <property type="entry name" value="HYPHAL ANASTAMOSIS-7 PROTEIN"/>
    <property type="match status" value="1"/>
</dbReference>
<evidence type="ECO:0000256" key="5">
    <source>
        <dbReference type="ARBA" id="ARBA00023136"/>
    </source>
</evidence>
<dbReference type="AlphaFoldDB" id="A0A2J6R1V3"/>
<feature type="compositionally biased region" description="Polar residues" evidence="8">
    <location>
        <begin position="257"/>
        <end position="276"/>
    </location>
</feature>
<accession>A0A2J6R1V3</accession>
<sequence>MFFQNYYKAGLLLGATAIANCHFTLQYPNAIGTYNDALEGTGPCDSDDPTKVTASQFQNWPWQGEAVVLITTHPNVTWNFNVALFSEVTNDQSHFIPLTEDVRQYNGTGILCFGQVPGKKEWVGKQAIVQILQHAPDGVLSTCIAAIFTDGSPENGAGNCQNYTGPGDPPYHIGFVAGSGSDLNVKAPSSSSAPGSTSSSASGTGSSAPAATSSSAAQTSTVTGTGTAPTIGAASGASTCGGTGTGTGTGTEGSSGNDPSTPGQSNSTSLTSNGTPVPFTGGSSKIQFGNLANFAGFCFIILIGFAF</sequence>
<reference evidence="10" key="1">
    <citation type="submission" date="2016-04" db="EMBL/GenBank/DDBJ databases">
        <title>A degradative enzymes factory behind the ericoid mycorrhizal symbiosis.</title>
        <authorList>
            <consortium name="DOE Joint Genome Institute"/>
            <person name="Martino E."/>
            <person name="Morin E."/>
            <person name="Grelet G."/>
            <person name="Kuo A."/>
            <person name="Kohler A."/>
            <person name="Daghino S."/>
            <person name="Barry K."/>
            <person name="Choi C."/>
            <person name="Cichocki N."/>
            <person name="Clum A."/>
            <person name="Copeland A."/>
            <person name="Hainaut M."/>
            <person name="Haridas S."/>
            <person name="Labutti K."/>
            <person name="Lindquist E."/>
            <person name="Lipzen A."/>
            <person name="Khouja H.-R."/>
            <person name="Murat C."/>
            <person name="Ohm R."/>
            <person name="Olson A."/>
            <person name="Spatafora J."/>
            <person name="Veneault-Fourrey C."/>
            <person name="Henrissat B."/>
            <person name="Grigoriev I."/>
            <person name="Martin F."/>
            <person name="Perotto S."/>
        </authorList>
    </citation>
    <scope>NUCLEOTIDE SEQUENCE [LARGE SCALE GENOMIC DNA]</scope>
    <source>
        <strain evidence="10">F</strain>
    </source>
</reference>
<evidence type="ECO:0000313" key="11">
    <source>
        <dbReference type="Proteomes" id="UP000235786"/>
    </source>
</evidence>
<dbReference type="GO" id="GO:0005886">
    <property type="term" value="C:plasma membrane"/>
    <property type="evidence" value="ECO:0007669"/>
    <property type="project" value="UniProtKB-SubCell"/>
</dbReference>
<feature type="compositionally biased region" description="Low complexity" evidence="8">
    <location>
        <begin position="187"/>
        <end position="238"/>
    </location>
</feature>
<keyword evidence="3" id="KW-0336">GPI-anchor</keyword>
<dbReference type="OrthoDB" id="2146436at2759"/>
<dbReference type="STRING" id="1149755.A0A2J6R1V3"/>
<dbReference type="EMBL" id="KZ613959">
    <property type="protein sequence ID" value="PMD32495.1"/>
    <property type="molecule type" value="Genomic_DNA"/>
</dbReference>
<evidence type="ECO:0000256" key="1">
    <source>
        <dbReference type="ARBA" id="ARBA00004609"/>
    </source>
</evidence>
<feature type="domain" description="Copper acquisition factor BIM1-like" evidence="9">
    <location>
        <begin position="21"/>
        <end position="165"/>
    </location>
</feature>
<keyword evidence="4" id="KW-0732">Signal</keyword>
<organism evidence="10 11">
    <name type="scientific">Hyaloscypha variabilis (strain UAMH 11265 / GT02V1 / F)</name>
    <name type="common">Meliniomyces variabilis</name>
    <dbReference type="NCBI Taxonomy" id="1149755"/>
    <lineage>
        <taxon>Eukaryota</taxon>
        <taxon>Fungi</taxon>
        <taxon>Dikarya</taxon>
        <taxon>Ascomycota</taxon>
        <taxon>Pezizomycotina</taxon>
        <taxon>Leotiomycetes</taxon>
        <taxon>Helotiales</taxon>
        <taxon>Hyaloscyphaceae</taxon>
        <taxon>Hyaloscypha</taxon>
        <taxon>Hyaloscypha variabilis</taxon>
    </lineage>
</organism>
<feature type="compositionally biased region" description="Gly residues" evidence="8">
    <location>
        <begin position="239"/>
        <end position="253"/>
    </location>
</feature>
<protein>
    <recommendedName>
        <fullName evidence="9">Copper acquisition factor BIM1-like domain-containing protein</fullName>
    </recommendedName>
</protein>
<dbReference type="InterPro" id="IPR046936">
    <property type="entry name" value="BIM1-like"/>
</dbReference>
<proteinExistence type="predicted"/>
<gene>
    <name evidence="10" type="ORF">L207DRAFT_609865</name>
</gene>
<keyword evidence="7" id="KW-0449">Lipoprotein</keyword>
<dbReference type="Pfam" id="PF20238">
    <property type="entry name" value="BIM1-like_dom"/>
    <property type="match status" value="1"/>
</dbReference>
<dbReference type="GO" id="GO:0098552">
    <property type="term" value="C:side of membrane"/>
    <property type="evidence" value="ECO:0007669"/>
    <property type="project" value="UniProtKB-KW"/>
</dbReference>
<evidence type="ECO:0000313" key="10">
    <source>
        <dbReference type="EMBL" id="PMD32495.1"/>
    </source>
</evidence>
<keyword evidence="2" id="KW-1003">Cell membrane</keyword>